<dbReference type="CDD" id="cd07516">
    <property type="entry name" value="HAD_Pase"/>
    <property type="match status" value="1"/>
</dbReference>
<dbReference type="SFLD" id="SFLDS00003">
    <property type="entry name" value="Haloacid_Dehalogenase"/>
    <property type="match status" value="1"/>
</dbReference>
<dbReference type="InterPro" id="IPR036412">
    <property type="entry name" value="HAD-like_sf"/>
</dbReference>
<dbReference type="GO" id="GO:0000287">
    <property type="term" value="F:magnesium ion binding"/>
    <property type="evidence" value="ECO:0007669"/>
    <property type="project" value="TreeGrafter"/>
</dbReference>
<dbReference type="Gene3D" id="3.40.50.1000">
    <property type="entry name" value="HAD superfamily/HAD-like"/>
    <property type="match status" value="1"/>
</dbReference>
<evidence type="ECO:0000313" key="2">
    <source>
        <dbReference type="Proteomes" id="UP000094067"/>
    </source>
</evidence>
<comment type="caution">
    <text evidence="1">The sequence shown here is derived from an EMBL/GenBank/DDBJ whole genome shotgun (WGS) entry which is preliminary data.</text>
</comment>
<dbReference type="RefSeq" id="WP_069154420.1">
    <property type="nucleotide sequence ID" value="NZ_MCGH01000003.1"/>
</dbReference>
<proteinExistence type="predicted"/>
<dbReference type="PATRIC" id="fig|1432052.4.peg.5557"/>
<dbReference type="PANTHER" id="PTHR10000">
    <property type="entry name" value="PHOSPHOSERINE PHOSPHATASE"/>
    <property type="match status" value="1"/>
</dbReference>
<keyword evidence="1" id="KW-0378">Hydrolase</keyword>
<evidence type="ECO:0000313" key="1">
    <source>
        <dbReference type="EMBL" id="ODM04196.1"/>
    </source>
</evidence>
<dbReference type="NCBIfam" id="TIGR00099">
    <property type="entry name" value="Cof-subfamily"/>
    <property type="match status" value="1"/>
</dbReference>
<dbReference type="InterPro" id="IPR000150">
    <property type="entry name" value="Cof"/>
</dbReference>
<dbReference type="PANTHER" id="PTHR10000:SF8">
    <property type="entry name" value="HAD SUPERFAMILY HYDROLASE-LIKE, TYPE 3"/>
    <property type="match status" value="1"/>
</dbReference>
<dbReference type="Gene3D" id="3.30.1240.10">
    <property type="match status" value="1"/>
</dbReference>
<dbReference type="EMBL" id="MCGH01000003">
    <property type="protein sequence ID" value="ODM04196.1"/>
    <property type="molecule type" value="Genomic_DNA"/>
</dbReference>
<gene>
    <name evidence="1" type="primary">yidA_2</name>
    <name evidence="1" type="ORF">BEI61_05000</name>
</gene>
<dbReference type="PROSITE" id="PS01228">
    <property type="entry name" value="COF_1"/>
    <property type="match status" value="1"/>
</dbReference>
<accession>A0A1E3A7J6</accession>
<dbReference type="SUPFAM" id="SSF56784">
    <property type="entry name" value="HAD-like"/>
    <property type="match status" value="1"/>
</dbReference>
<dbReference type="SFLD" id="SFLDG01140">
    <property type="entry name" value="C2.B:_Phosphomannomutase_and_P"/>
    <property type="match status" value="1"/>
</dbReference>
<dbReference type="GO" id="GO:0005829">
    <property type="term" value="C:cytosol"/>
    <property type="evidence" value="ECO:0007669"/>
    <property type="project" value="TreeGrafter"/>
</dbReference>
<dbReference type="Proteomes" id="UP000094067">
    <property type="component" value="Unassembled WGS sequence"/>
</dbReference>
<sequence>MNKETHTPKILFTDMDGTLLLSDSTVSPVMKETLNRLTEAGHKLVLTSGRPLDSILEVMEAAGLFYPGTLIISNNGSLIYDCSARTPLMEKTVPFPVVADIMSMADEMGIHSQTYTDHEIVCRREDKEVIHYRERIHMPLITASDVLSVLPRPPYKVHCIHLTDKDRLEVLKGKVERKYAGQITAQFSNDQYLEFYSHEAGKGNAILEVCRIFGIPEKDSIAAGDAPNDISMLLAAGTGVAMANADPDVKEAADFITSLDNDHNGLIQAIEKFILC</sequence>
<dbReference type="EC" id="3.1.3.23" evidence="1"/>
<dbReference type="InterPro" id="IPR023214">
    <property type="entry name" value="HAD_sf"/>
</dbReference>
<dbReference type="AlphaFoldDB" id="A0A1E3A7J6"/>
<dbReference type="InterPro" id="IPR006379">
    <property type="entry name" value="HAD-SF_hydro_IIB"/>
</dbReference>
<organism evidence="1 2">
    <name type="scientific">Eisenbergiella tayi</name>
    <dbReference type="NCBI Taxonomy" id="1432052"/>
    <lineage>
        <taxon>Bacteria</taxon>
        <taxon>Bacillati</taxon>
        <taxon>Bacillota</taxon>
        <taxon>Clostridia</taxon>
        <taxon>Lachnospirales</taxon>
        <taxon>Lachnospiraceae</taxon>
        <taxon>Eisenbergiella</taxon>
    </lineage>
</organism>
<reference evidence="1 2" key="1">
    <citation type="submission" date="2016-07" db="EMBL/GenBank/DDBJ databases">
        <title>Characterization of isolates of Eisenbergiella tayi derived from blood cultures, using whole genome sequencing.</title>
        <authorList>
            <person name="Burdz T."/>
            <person name="Wiebe D."/>
            <person name="Huynh C."/>
            <person name="Bernard K."/>
        </authorList>
    </citation>
    <scope>NUCLEOTIDE SEQUENCE [LARGE SCALE GENOMIC DNA]</scope>
    <source>
        <strain evidence="1 2">NML 110608</strain>
    </source>
</reference>
<dbReference type="NCBIfam" id="TIGR01484">
    <property type="entry name" value="HAD-SF-IIB"/>
    <property type="match status" value="1"/>
</dbReference>
<dbReference type="Pfam" id="PF08282">
    <property type="entry name" value="Hydrolase_3"/>
    <property type="match status" value="1"/>
</dbReference>
<name>A0A1E3A7J6_9FIRM</name>
<protein>
    <submittedName>
        <fullName evidence="1">Sugar phosphatase YidA</fullName>
        <ecNumber evidence="1">3.1.3.23</ecNumber>
    </submittedName>
</protein>
<dbReference type="GO" id="GO:0050308">
    <property type="term" value="F:sugar-phosphatase activity"/>
    <property type="evidence" value="ECO:0007669"/>
    <property type="project" value="UniProtKB-EC"/>
</dbReference>